<reference evidence="17" key="1">
    <citation type="submission" date="2018-05" db="EMBL/GenBank/DDBJ databases">
        <title>Draft genome sequence of Stemphylium lycopersici strain CIDEFI 213.</title>
        <authorList>
            <person name="Medina R."/>
            <person name="Franco M.E.E."/>
            <person name="Lucentini C.G."/>
            <person name="Saparrat M.C.N."/>
            <person name="Balatti P.A."/>
        </authorList>
    </citation>
    <scope>NUCLEOTIDE SEQUENCE [LARGE SCALE GENOMIC DNA]</scope>
    <source>
        <strain evidence="17">CIDEFI 213</strain>
    </source>
</reference>
<dbReference type="CDD" id="cd23820">
    <property type="entry name" value="RWD_RNF14"/>
    <property type="match status" value="1"/>
</dbReference>
<dbReference type="GO" id="GO:0061630">
    <property type="term" value="F:ubiquitin protein ligase activity"/>
    <property type="evidence" value="ECO:0007669"/>
    <property type="project" value="UniProtKB-EC"/>
</dbReference>
<dbReference type="EC" id="2.3.2.31" evidence="3"/>
<dbReference type="CDD" id="cd20354">
    <property type="entry name" value="Rcat_RBR_RNF14"/>
    <property type="match status" value="1"/>
</dbReference>
<keyword evidence="5" id="KW-0479">Metal-binding</keyword>
<evidence type="ECO:0000256" key="11">
    <source>
        <dbReference type="PROSITE-ProRule" id="PRU00175"/>
    </source>
</evidence>
<dbReference type="FunFam" id="1.20.120.1750:FF:000061">
    <property type="entry name" value="RBR-type E3 ubiquitin transferase"/>
    <property type="match status" value="1"/>
</dbReference>
<dbReference type="InterPro" id="IPR001841">
    <property type="entry name" value="Znf_RING"/>
</dbReference>
<name>A0A364N0E6_STELY</name>
<dbReference type="InterPro" id="IPR002867">
    <property type="entry name" value="IBR_dom"/>
</dbReference>
<evidence type="ECO:0000313" key="17">
    <source>
        <dbReference type="Proteomes" id="UP000249619"/>
    </source>
</evidence>
<dbReference type="Gene3D" id="3.30.40.10">
    <property type="entry name" value="Zinc/RING finger domain, C3HC4 (zinc finger)"/>
    <property type="match status" value="1"/>
</dbReference>
<comment type="caution">
    <text evidence="16">The sequence shown here is derived from an EMBL/GenBank/DDBJ whole genome shotgun (WGS) entry which is preliminary data.</text>
</comment>
<dbReference type="Proteomes" id="UP000249619">
    <property type="component" value="Unassembled WGS sequence"/>
</dbReference>
<dbReference type="SMART" id="SM00591">
    <property type="entry name" value="RWD"/>
    <property type="match status" value="1"/>
</dbReference>
<dbReference type="Pfam" id="PF05773">
    <property type="entry name" value="RWD"/>
    <property type="match status" value="1"/>
</dbReference>
<evidence type="ECO:0000256" key="8">
    <source>
        <dbReference type="ARBA" id="ARBA00022786"/>
    </source>
</evidence>
<dbReference type="Gene3D" id="3.10.110.10">
    <property type="entry name" value="Ubiquitin Conjugating Enzyme"/>
    <property type="match status" value="1"/>
</dbReference>
<comment type="pathway">
    <text evidence="2">Protein modification; protein ubiquitination.</text>
</comment>
<evidence type="ECO:0000259" key="15">
    <source>
        <dbReference type="PROSITE" id="PS51873"/>
    </source>
</evidence>
<protein>
    <recommendedName>
        <fullName evidence="3">RBR-type E3 ubiquitin transferase</fullName>
        <ecNumber evidence="3">2.3.2.31</ecNumber>
    </recommendedName>
</protein>
<evidence type="ECO:0000256" key="12">
    <source>
        <dbReference type="SAM" id="MobiDB-lite"/>
    </source>
</evidence>
<proteinExistence type="inferred from homology"/>
<dbReference type="GO" id="GO:0008270">
    <property type="term" value="F:zinc ion binding"/>
    <property type="evidence" value="ECO:0007669"/>
    <property type="project" value="UniProtKB-KW"/>
</dbReference>
<dbReference type="InterPro" id="IPR006575">
    <property type="entry name" value="RWD_dom"/>
</dbReference>
<dbReference type="PROSITE" id="PS00518">
    <property type="entry name" value="ZF_RING_1"/>
    <property type="match status" value="1"/>
</dbReference>
<gene>
    <name evidence="16" type="ORF">DDE83_005945</name>
</gene>
<dbReference type="SMART" id="SM00647">
    <property type="entry name" value="IBR"/>
    <property type="match status" value="1"/>
</dbReference>
<keyword evidence="9" id="KW-0862">Zinc</keyword>
<evidence type="ECO:0000256" key="4">
    <source>
        <dbReference type="ARBA" id="ARBA00022679"/>
    </source>
</evidence>
<sequence>MLKLHGTAGDGARGEVVRAHGPWAMAGTPTVATPSLTSSIIAPALSTRAPRPRPTPEQQHPPHATAAAAMATLNSDDDDDDERAQELATLQSIYPELVIDDADPYRATLDLLVAPTKPIPVTFEPSQHVERLAHLPPLRLEIRLPSAYPAQAPPVVKPSTSPPWLPGRLQSALSAQAESLWDEYGRALVLFAYISSLQEQAEAAFGLDELTLPSSMQNDLVDYGRRMKKDLFDKETFDCEVCLEPKKGAVCYRMARCSHVFCVTCLQDYYNNCIKEGQVNNVKCMSTECGSSAKKRDRLLSPNELLQIPIPQDQVERYAKIKRKKKIESDPTIVFCPRTWCQGAMRTTKYPKITDVSLIDDSDSEPDDIPQPSAGAEAGLEKRGVGVRGMERLQVCEDCTLAFCVVCLASWHGDFVRCEPRDATQLTEEDQASLNFIAKNTTPCPYCSVPCQKSHGCNHMSCAQCKTHFCYLCSAWLNPDHPYAHFNDPKFKSCFMRLMDGAEGDMVNGGIQFGGRRGAEQLADFWEREALRMQMEEFDDNVR</sequence>
<dbReference type="EMBL" id="QGDH01000086">
    <property type="protein sequence ID" value="RAR08462.1"/>
    <property type="molecule type" value="Genomic_DNA"/>
</dbReference>
<dbReference type="PROSITE" id="PS50089">
    <property type="entry name" value="ZF_RING_2"/>
    <property type="match status" value="1"/>
</dbReference>
<dbReference type="Pfam" id="PF22191">
    <property type="entry name" value="IBR_1"/>
    <property type="match status" value="1"/>
</dbReference>
<dbReference type="InterPro" id="IPR044066">
    <property type="entry name" value="TRIAD_supradom"/>
</dbReference>
<feature type="region of interest" description="Disordered" evidence="12">
    <location>
        <begin position="359"/>
        <end position="378"/>
    </location>
</feature>
<comment type="similarity">
    <text evidence="10">Belongs to the RBR family. RNF14 subfamily.</text>
</comment>
<dbReference type="Gene3D" id="1.20.120.1750">
    <property type="match status" value="1"/>
</dbReference>
<keyword evidence="7 11" id="KW-0863">Zinc-finger</keyword>
<evidence type="ECO:0000259" key="13">
    <source>
        <dbReference type="PROSITE" id="PS50089"/>
    </source>
</evidence>
<comment type="catalytic activity">
    <reaction evidence="1">
        <text>[E2 ubiquitin-conjugating enzyme]-S-ubiquitinyl-L-cysteine + [acceptor protein]-L-lysine = [E2 ubiquitin-conjugating enzyme]-L-cysteine + [acceptor protein]-N(6)-ubiquitinyl-L-lysine.</text>
        <dbReference type="EC" id="2.3.2.31"/>
    </reaction>
</comment>
<feature type="domain" description="RING-type" evidence="15">
    <location>
        <begin position="235"/>
        <end position="498"/>
    </location>
</feature>
<feature type="domain" description="RING-type" evidence="13">
    <location>
        <begin position="239"/>
        <end position="273"/>
    </location>
</feature>
<dbReference type="STRING" id="183478.A0A364N0E6"/>
<evidence type="ECO:0000256" key="9">
    <source>
        <dbReference type="ARBA" id="ARBA00022833"/>
    </source>
</evidence>
<dbReference type="GO" id="GO:0016567">
    <property type="term" value="P:protein ubiquitination"/>
    <property type="evidence" value="ECO:0007669"/>
    <property type="project" value="InterPro"/>
</dbReference>
<evidence type="ECO:0000313" key="16">
    <source>
        <dbReference type="EMBL" id="RAR08462.1"/>
    </source>
</evidence>
<dbReference type="InterPro" id="IPR047548">
    <property type="entry name" value="Rcat_RBR_RNF14"/>
</dbReference>
<evidence type="ECO:0000256" key="7">
    <source>
        <dbReference type="ARBA" id="ARBA00022771"/>
    </source>
</evidence>
<keyword evidence="6" id="KW-0677">Repeat</keyword>
<dbReference type="FunFam" id="3.10.110.10:FF:000112">
    <property type="entry name" value="RBR-type E3 ubiquitin transferase"/>
    <property type="match status" value="1"/>
</dbReference>
<evidence type="ECO:0000256" key="6">
    <source>
        <dbReference type="ARBA" id="ARBA00022737"/>
    </source>
</evidence>
<accession>A0A364N0E6</accession>
<dbReference type="OrthoDB" id="1431934at2759"/>
<dbReference type="CDD" id="cd23134">
    <property type="entry name" value="RING-HC_ITT1-like"/>
    <property type="match status" value="1"/>
</dbReference>
<dbReference type="SUPFAM" id="SSF57850">
    <property type="entry name" value="RING/U-box"/>
    <property type="match status" value="2"/>
</dbReference>
<dbReference type="PANTHER" id="PTHR11685">
    <property type="entry name" value="RBR FAMILY RING FINGER AND IBR DOMAIN-CONTAINING"/>
    <property type="match status" value="1"/>
</dbReference>
<dbReference type="InterPro" id="IPR017907">
    <property type="entry name" value="Znf_RING_CS"/>
</dbReference>
<evidence type="ECO:0000256" key="2">
    <source>
        <dbReference type="ARBA" id="ARBA00004906"/>
    </source>
</evidence>
<dbReference type="InterPro" id="IPR013083">
    <property type="entry name" value="Znf_RING/FYVE/PHD"/>
</dbReference>
<evidence type="ECO:0000256" key="1">
    <source>
        <dbReference type="ARBA" id="ARBA00001798"/>
    </source>
</evidence>
<dbReference type="InterPro" id="IPR031127">
    <property type="entry name" value="E3_UB_ligase_RBR"/>
</dbReference>
<dbReference type="FunFam" id="3.30.40.10:FF:000416">
    <property type="entry name" value="RBR-type E3 ubiquitin transferase"/>
    <property type="match status" value="1"/>
</dbReference>
<dbReference type="AlphaFoldDB" id="A0A364N0E6"/>
<keyword evidence="8" id="KW-0833">Ubl conjugation pathway</keyword>
<evidence type="ECO:0000259" key="14">
    <source>
        <dbReference type="PROSITE" id="PS50908"/>
    </source>
</evidence>
<dbReference type="PROSITE" id="PS51873">
    <property type="entry name" value="TRIAD"/>
    <property type="match status" value="1"/>
</dbReference>
<dbReference type="PROSITE" id="PS50908">
    <property type="entry name" value="RWD"/>
    <property type="match status" value="1"/>
</dbReference>
<dbReference type="InterPro" id="IPR016135">
    <property type="entry name" value="UBQ-conjugating_enzyme/RWD"/>
</dbReference>
<keyword evidence="4" id="KW-0808">Transferase</keyword>
<dbReference type="SUPFAM" id="SSF54495">
    <property type="entry name" value="UBC-like"/>
    <property type="match status" value="1"/>
</dbReference>
<feature type="compositionally biased region" description="Acidic residues" evidence="12">
    <location>
        <begin position="359"/>
        <end position="368"/>
    </location>
</feature>
<evidence type="ECO:0000256" key="10">
    <source>
        <dbReference type="ARBA" id="ARBA00044508"/>
    </source>
</evidence>
<dbReference type="Pfam" id="PF01485">
    <property type="entry name" value="IBR"/>
    <property type="match status" value="1"/>
</dbReference>
<keyword evidence="17" id="KW-1185">Reference proteome</keyword>
<feature type="domain" description="RWD" evidence="14">
    <location>
        <begin position="85"/>
        <end position="204"/>
    </location>
</feature>
<evidence type="ECO:0000256" key="5">
    <source>
        <dbReference type="ARBA" id="ARBA00022723"/>
    </source>
</evidence>
<organism evidence="16 17">
    <name type="scientific">Stemphylium lycopersici</name>
    <name type="common">Tomato gray leaf spot disease fungus</name>
    <name type="synonym">Thyrospora lycopersici</name>
    <dbReference type="NCBI Taxonomy" id="183478"/>
    <lineage>
        <taxon>Eukaryota</taxon>
        <taxon>Fungi</taxon>
        <taxon>Dikarya</taxon>
        <taxon>Ascomycota</taxon>
        <taxon>Pezizomycotina</taxon>
        <taxon>Dothideomycetes</taxon>
        <taxon>Pleosporomycetidae</taxon>
        <taxon>Pleosporales</taxon>
        <taxon>Pleosporineae</taxon>
        <taxon>Pleosporaceae</taxon>
        <taxon>Stemphylium</taxon>
    </lineage>
</organism>
<evidence type="ECO:0000256" key="3">
    <source>
        <dbReference type="ARBA" id="ARBA00012251"/>
    </source>
</evidence>